<dbReference type="Gene3D" id="3.40.50.970">
    <property type="match status" value="2"/>
</dbReference>
<dbReference type="GO" id="GO:0000287">
    <property type="term" value="F:magnesium ion binding"/>
    <property type="evidence" value="ECO:0007669"/>
    <property type="project" value="InterPro"/>
</dbReference>
<dbReference type="GO" id="GO:0009099">
    <property type="term" value="P:L-valine biosynthetic process"/>
    <property type="evidence" value="ECO:0007669"/>
    <property type="project" value="UniProtKB-UniPathway"/>
</dbReference>
<evidence type="ECO:0000259" key="13">
    <source>
        <dbReference type="Pfam" id="PF02775"/>
    </source>
</evidence>
<dbReference type="KEGG" id="gji:H1R19_06515"/>
<dbReference type="GO" id="GO:0009097">
    <property type="term" value="P:isoleucine biosynthetic process"/>
    <property type="evidence" value="ECO:0007669"/>
    <property type="project" value="UniProtKB-UniPathway"/>
</dbReference>
<feature type="domain" description="Thiamine pyrophosphate enzyme central" evidence="12">
    <location>
        <begin position="224"/>
        <end position="331"/>
    </location>
</feature>
<feature type="compositionally biased region" description="Basic and acidic residues" evidence="11">
    <location>
        <begin position="388"/>
        <end position="397"/>
    </location>
</feature>
<evidence type="ECO:0000256" key="7">
    <source>
        <dbReference type="ARBA" id="ARBA00023052"/>
    </source>
</evidence>
<dbReference type="PANTHER" id="PTHR18968">
    <property type="entry name" value="THIAMINE PYROPHOSPHATE ENZYMES"/>
    <property type="match status" value="1"/>
</dbReference>
<keyword evidence="8" id="KW-0100">Branched-chain amino acid biosynthesis</keyword>
<dbReference type="Gene3D" id="3.40.50.1220">
    <property type="entry name" value="TPP-binding domain"/>
    <property type="match status" value="1"/>
</dbReference>
<dbReference type="CDD" id="cd07035">
    <property type="entry name" value="TPP_PYR_POX_like"/>
    <property type="match status" value="1"/>
</dbReference>
<proteinExistence type="inferred from homology"/>
<keyword evidence="7 10" id="KW-0786">Thiamine pyrophosphate</keyword>
<dbReference type="GO" id="GO:0005948">
    <property type="term" value="C:acetolactate synthase complex"/>
    <property type="evidence" value="ECO:0007669"/>
    <property type="project" value="TreeGrafter"/>
</dbReference>
<keyword evidence="8" id="KW-0028">Amino-acid biosynthesis</keyword>
<dbReference type="InterPro" id="IPR012000">
    <property type="entry name" value="Thiamin_PyroP_enz_cen_dom"/>
</dbReference>
<evidence type="ECO:0000256" key="10">
    <source>
        <dbReference type="RuleBase" id="RU362132"/>
    </source>
</evidence>
<keyword evidence="16" id="KW-1185">Reference proteome</keyword>
<dbReference type="Pfam" id="PF00205">
    <property type="entry name" value="TPP_enzyme_M"/>
    <property type="match status" value="1"/>
</dbReference>
<dbReference type="SUPFAM" id="SSF52467">
    <property type="entry name" value="DHS-like NAD/FAD-binding domain"/>
    <property type="match status" value="1"/>
</dbReference>
<feature type="domain" description="Thiamine pyrophosphate enzyme TPP-binding" evidence="13">
    <location>
        <begin position="422"/>
        <end position="573"/>
    </location>
</feature>
<evidence type="ECO:0000256" key="5">
    <source>
        <dbReference type="ARBA" id="ARBA00022630"/>
    </source>
</evidence>
<dbReference type="Pfam" id="PF02776">
    <property type="entry name" value="TPP_enzyme_N"/>
    <property type="match status" value="1"/>
</dbReference>
<dbReference type="EC" id="2.2.1.6" evidence="4"/>
<evidence type="ECO:0000313" key="15">
    <source>
        <dbReference type="EMBL" id="QMT02783.1"/>
    </source>
</evidence>
<evidence type="ECO:0000256" key="8">
    <source>
        <dbReference type="ARBA" id="ARBA00023304"/>
    </source>
</evidence>
<keyword evidence="6" id="KW-0274">FAD</keyword>
<evidence type="ECO:0000256" key="2">
    <source>
        <dbReference type="ARBA" id="ARBA00005025"/>
    </source>
</evidence>
<feature type="region of interest" description="Disordered" evidence="11">
    <location>
        <begin position="192"/>
        <end position="212"/>
    </location>
</feature>
<dbReference type="UniPathway" id="UPA00047">
    <property type="reaction ID" value="UER00055"/>
</dbReference>
<comment type="similarity">
    <text evidence="3 10">Belongs to the TPP enzyme family.</text>
</comment>
<dbReference type="Pfam" id="PF02775">
    <property type="entry name" value="TPP_enzyme_C"/>
    <property type="match status" value="1"/>
</dbReference>
<evidence type="ECO:0000259" key="14">
    <source>
        <dbReference type="Pfam" id="PF02776"/>
    </source>
</evidence>
<evidence type="ECO:0000256" key="11">
    <source>
        <dbReference type="SAM" id="MobiDB-lite"/>
    </source>
</evidence>
<comment type="pathway">
    <text evidence="2">Amino-acid biosynthesis; L-valine biosynthesis; L-valine from pyruvate: step 1/4.</text>
</comment>
<dbReference type="InterPro" id="IPR029061">
    <property type="entry name" value="THDP-binding"/>
</dbReference>
<evidence type="ECO:0000259" key="12">
    <source>
        <dbReference type="Pfam" id="PF00205"/>
    </source>
</evidence>
<dbReference type="SUPFAM" id="SSF52518">
    <property type="entry name" value="Thiamin diphosphate-binding fold (THDP-binding)"/>
    <property type="match status" value="2"/>
</dbReference>
<dbReference type="EMBL" id="CP059491">
    <property type="protein sequence ID" value="QMT02783.1"/>
    <property type="molecule type" value="Genomic_DNA"/>
</dbReference>
<dbReference type="CDD" id="cd00568">
    <property type="entry name" value="TPP_enzymes"/>
    <property type="match status" value="1"/>
</dbReference>
<evidence type="ECO:0000256" key="4">
    <source>
        <dbReference type="ARBA" id="ARBA00013145"/>
    </source>
</evidence>
<accession>A0A7D7LT53</accession>
<comment type="pathway">
    <text evidence="1">Amino-acid biosynthesis; L-isoleucine biosynthesis; L-isoleucine from 2-oxobutanoate: step 1/4.</text>
</comment>
<dbReference type="InterPro" id="IPR012001">
    <property type="entry name" value="Thiamin_PyroP_enz_TPP-bd_dom"/>
</dbReference>
<sequence>MAVTAGSVRTPTLSEKSGAAVPTVADHIVGELIAASMTTAFGVHGANIEDLYDAAIRASGMTAVVAKHEFAAGAMADGAARITGIPGVVLTTSGGGAMNVVPALAEAYDSRVPVLALIGTAPSALVGRGAFQDMLCPPDTVDVAGLMSAVTGSCSVVGHAGEVPVALATAFATLRRGLPAAVLLPKDVQSAAFPGRPRPPPPGWASGGGAPVPGTALDTVADELCDIVESGGATVIWVGAEASVAGVGPQVDDLACALGAVVVAAPGGRDILTDADGFAGVTGVMGHPSAHRAIAESTACLVLGCRLTMTDRGGLDDTLPRLRLTHLGSEPPRMPGQVDHVPCTDLRAGVARLTDGIRRRLGAGARQREPVDVTHLAVPPRPSGPDIRTPDIRTPDIRTPDMRTVVESIGAALPPDTTVFADAGNAGAAAIHHLPFGHGRFVVALGMGGMGYALAAGVGNAIRSLADPERSRTVVIAGDGAFFMHGMEIHTAVEHSAPVTVVLLNNNAHAMCITREHAFFPKTPSINRFRPTDLAGGLAAMFDGLAVARASDPASVRAAAADLLSRSGPNCLVVDVDPDEIPPFAPLIPKGSP</sequence>
<feature type="region of interest" description="Disordered" evidence="11">
    <location>
        <begin position="375"/>
        <end position="397"/>
    </location>
</feature>
<dbReference type="InterPro" id="IPR045229">
    <property type="entry name" value="TPP_enz"/>
</dbReference>
<reference evidence="16" key="1">
    <citation type="submission" date="2020-07" db="EMBL/GenBank/DDBJ databases">
        <title>novel species isolated from the respiratory tract of Marmot.</title>
        <authorList>
            <person name="Zhang G."/>
        </authorList>
    </citation>
    <scope>NUCLEOTIDE SEQUENCE [LARGE SCALE GENOMIC DNA]</scope>
    <source>
        <strain evidence="16">686</strain>
    </source>
</reference>
<evidence type="ECO:0000313" key="16">
    <source>
        <dbReference type="Proteomes" id="UP000515663"/>
    </source>
</evidence>
<evidence type="ECO:0000256" key="9">
    <source>
        <dbReference type="ARBA" id="ARBA00048670"/>
    </source>
</evidence>
<dbReference type="AlphaFoldDB" id="A0A7D7LT53"/>
<organism evidence="15 16">
    <name type="scientific">Gordonia jinghuaiqii</name>
    <dbReference type="NCBI Taxonomy" id="2758710"/>
    <lineage>
        <taxon>Bacteria</taxon>
        <taxon>Bacillati</taxon>
        <taxon>Actinomycetota</taxon>
        <taxon>Actinomycetes</taxon>
        <taxon>Mycobacteriales</taxon>
        <taxon>Gordoniaceae</taxon>
        <taxon>Gordonia</taxon>
    </lineage>
</organism>
<dbReference type="PANTHER" id="PTHR18968:SF167">
    <property type="entry name" value="ACETOLACTATE SYNTHASE LARGE SUBUNIT ILVB2-RELATED"/>
    <property type="match status" value="1"/>
</dbReference>
<protein>
    <recommendedName>
        <fullName evidence="4">acetolactate synthase</fullName>
        <ecNumber evidence="4">2.2.1.6</ecNumber>
    </recommendedName>
</protein>
<dbReference type="Proteomes" id="UP000515663">
    <property type="component" value="Chromosome"/>
</dbReference>
<dbReference type="GO" id="GO:0030976">
    <property type="term" value="F:thiamine pyrophosphate binding"/>
    <property type="evidence" value="ECO:0007669"/>
    <property type="project" value="InterPro"/>
</dbReference>
<dbReference type="InterPro" id="IPR029035">
    <property type="entry name" value="DHS-like_NAD/FAD-binding_dom"/>
</dbReference>
<name>A0A7D7LT53_9ACTN</name>
<dbReference type="GO" id="GO:0003984">
    <property type="term" value="F:acetolactate synthase activity"/>
    <property type="evidence" value="ECO:0007669"/>
    <property type="project" value="UniProtKB-EC"/>
</dbReference>
<gene>
    <name evidence="15" type="ORF">H1R19_06515</name>
</gene>
<evidence type="ECO:0000256" key="6">
    <source>
        <dbReference type="ARBA" id="ARBA00022827"/>
    </source>
</evidence>
<evidence type="ECO:0000256" key="3">
    <source>
        <dbReference type="ARBA" id="ARBA00007812"/>
    </source>
</evidence>
<dbReference type="UniPathway" id="UPA00049">
    <property type="reaction ID" value="UER00059"/>
</dbReference>
<dbReference type="InterPro" id="IPR011766">
    <property type="entry name" value="TPP_enzyme_TPP-bd"/>
</dbReference>
<comment type="catalytic activity">
    <reaction evidence="9">
        <text>2 pyruvate + H(+) = (2S)-2-acetolactate + CO2</text>
        <dbReference type="Rhea" id="RHEA:25249"/>
        <dbReference type="ChEBI" id="CHEBI:15361"/>
        <dbReference type="ChEBI" id="CHEBI:15378"/>
        <dbReference type="ChEBI" id="CHEBI:16526"/>
        <dbReference type="ChEBI" id="CHEBI:58476"/>
        <dbReference type="EC" id="2.2.1.6"/>
    </reaction>
</comment>
<dbReference type="GO" id="GO:0050660">
    <property type="term" value="F:flavin adenine dinucleotide binding"/>
    <property type="evidence" value="ECO:0007669"/>
    <property type="project" value="TreeGrafter"/>
</dbReference>
<keyword evidence="5" id="KW-0285">Flavoprotein</keyword>
<evidence type="ECO:0000256" key="1">
    <source>
        <dbReference type="ARBA" id="ARBA00004974"/>
    </source>
</evidence>
<feature type="domain" description="Thiamine pyrophosphate enzyme N-terminal TPP-binding" evidence="14">
    <location>
        <begin position="23"/>
        <end position="135"/>
    </location>
</feature>